<keyword evidence="3" id="KW-1185">Reference proteome</keyword>
<evidence type="ECO:0000256" key="1">
    <source>
        <dbReference type="SAM" id="MobiDB-lite"/>
    </source>
</evidence>
<name>A0AAN8FIK8_TRICO</name>
<feature type="region of interest" description="Disordered" evidence="1">
    <location>
        <begin position="60"/>
        <end position="87"/>
    </location>
</feature>
<dbReference type="AlphaFoldDB" id="A0AAN8FIK8"/>
<proteinExistence type="predicted"/>
<evidence type="ECO:0000313" key="3">
    <source>
        <dbReference type="Proteomes" id="UP001331761"/>
    </source>
</evidence>
<sequence length="159" mass="17098">MLIFITSKKQLYKEIRTNSGNANTLTMGIKSHSRKNHQMSKALVFLCILALHSTRHVLGGDSEEHQPIESMSKGNGEDQENSLELEWSSEDHSLAGSKVALNDQGSSEDAPDLLVNDGDSAVVRSKRYYGCGCFNCNCATMVPATYAPCGGCCGCGGYG</sequence>
<accession>A0AAN8FIK8</accession>
<protein>
    <submittedName>
        <fullName evidence="2">Uncharacterized protein</fullName>
    </submittedName>
</protein>
<organism evidence="2 3">
    <name type="scientific">Trichostrongylus colubriformis</name>
    <name type="common">Black scour worm</name>
    <dbReference type="NCBI Taxonomy" id="6319"/>
    <lineage>
        <taxon>Eukaryota</taxon>
        <taxon>Metazoa</taxon>
        <taxon>Ecdysozoa</taxon>
        <taxon>Nematoda</taxon>
        <taxon>Chromadorea</taxon>
        <taxon>Rhabditida</taxon>
        <taxon>Rhabditina</taxon>
        <taxon>Rhabditomorpha</taxon>
        <taxon>Strongyloidea</taxon>
        <taxon>Trichostrongylidae</taxon>
        <taxon>Trichostrongylus</taxon>
    </lineage>
</organism>
<reference evidence="2 3" key="1">
    <citation type="submission" date="2019-10" db="EMBL/GenBank/DDBJ databases">
        <title>Assembly and Annotation for the nematode Trichostrongylus colubriformis.</title>
        <authorList>
            <person name="Martin J."/>
        </authorList>
    </citation>
    <scope>NUCLEOTIDE SEQUENCE [LARGE SCALE GENOMIC DNA]</scope>
    <source>
        <strain evidence="2">G859</strain>
        <tissue evidence="2">Whole worm</tissue>
    </source>
</reference>
<comment type="caution">
    <text evidence="2">The sequence shown here is derived from an EMBL/GenBank/DDBJ whole genome shotgun (WGS) entry which is preliminary data.</text>
</comment>
<dbReference type="EMBL" id="WIXE01025499">
    <property type="protein sequence ID" value="KAK5964673.1"/>
    <property type="molecule type" value="Genomic_DNA"/>
</dbReference>
<evidence type="ECO:0000313" key="2">
    <source>
        <dbReference type="EMBL" id="KAK5964673.1"/>
    </source>
</evidence>
<dbReference type="Proteomes" id="UP001331761">
    <property type="component" value="Unassembled WGS sequence"/>
</dbReference>
<gene>
    <name evidence="2" type="ORF">GCK32_019567</name>
</gene>